<keyword evidence="4" id="KW-0597">Phosphoprotein</keyword>
<evidence type="ECO:0000313" key="14">
    <source>
        <dbReference type="EMBL" id="SUD30284.1"/>
    </source>
</evidence>
<dbReference type="Gene3D" id="3.30.565.10">
    <property type="entry name" value="Histidine kinase-like ATPase, C-terminal domain"/>
    <property type="match status" value="1"/>
</dbReference>
<evidence type="ECO:0000259" key="13">
    <source>
        <dbReference type="PROSITE" id="PS50109"/>
    </source>
</evidence>
<comment type="subcellular location">
    <subcellularLocation>
        <location evidence="2">Membrane</location>
        <topology evidence="2">Multi-pass membrane protein</topology>
    </subcellularLocation>
</comment>
<dbReference type="PANTHER" id="PTHR45436:SF14">
    <property type="entry name" value="SENSOR PROTEIN QSEC"/>
    <property type="match status" value="1"/>
</dbReference>
<organism evidence="14 15">
    <name type="scientific">Pseudomonas fluorescens</name>
    <dbReference type="NCBI Taxonomy" id="294"/>
    <lineage>
        <taxon>Bacteria</taxon>
        <taxon>Pseudomonadati</taxon>
        <taxon>Pseudomonadota</taxon>
        <taxon>Gammaproteobacteria</taxon>
        <taxon>Pseudomonadales</taxon>
        <taxon>Pseudomonadaceae</taxon>
        <taxon>Pseudomonas</taxon>
    </lineage>
</organism>
<comment type="catalytic activity">
    <reaction evidence="1">
        <text>ATP + protein L-histidine = ADP + protein N-phospho-L-histidine.</text>
        <dbReference type="EC" id="2.7.13.3"/>
    </reaction>
</comment>
<dbReference type="SMART" id="SM00387">
    <property type="entry name" value="HATPase_c"/>
    <property type="match status" value="1"/>
</dbReference>
<dbReference type="InterPro" id="IPR036890">
    <property type="entry name" value="HATPase_C_sf"/>
</dbReference>
<evidence type="ECO:0000256" key="4">
    <source>
        <dbReference type="ARBA" id="ARBA00022553"/>
    </source>
</evidence>
<dbReference type="Pfam" id="PF08521">
    <property type="entry name" value="2CSK_N"/>
    <property type="match status" value="1"/>
</dbReference>
<protein>
    <recommendedName>
        <fullName evidence="3">histidine kinase</fullName>
        <ecNumber evidence="3">2.7.13.3</ecNumber>
    </recommendedName>
</protein>
<dbReference type="AlphaFoldDB" id="A0A379IBZ1"/>
<evidence type="ECO:0000256" key="11">
    <source>
        <dbReference type="ARBA" id="ARBA00023012"/>
    </source>
</evidence>
<keyword evidence="6 12" id="KW-0812">Transmembrane</keyword>
<dbReference type="InterPro" id="IPR005467">
    <property type="entry name" value="His_kinase_dom"/>
</dbReference>
<evidence type="ECO:0000313" key="15">
    <source>
        <dbReference type="Proteomes" id="UP000255125"/>
    </source>
</evidence>
<dbReference type="EMBL" id="UGUS01000002">
    <property type="protein sequence ID" value="SUD30284.1"/>
    <property type="molecule type" value="Genomic_DNA"/>
</dbReference>
<evidence type="ECO:0000256" key="12">
    <source>
        <dbReference type="SAM" id="Phobius"/>
    </source>
</evidence>
<evidence type="ECO:0000256" key="5">
    <source>
        <dbReference type="ARBA" id="ARBA00022679"/>
    </source>
</evidence>
<dbReference type="SMART" id="SM00388">
    <property type="entry name" value="HisKA"/>
    <property type="match status" value="1"/>
</dbReference>
<feature type="transmembrane region" description="Helical" evidence="12">
    <location>
        <begin position="147"/>
        <end position="171"/>
    </location>
</feature>
<dbReference type="CDD" id="cd00075">
    <property type="entry name" value="HATPase"/>
    <property type="match status" value="1"/>
</dbReference>
<evidence type="ECO:0000256" key="9">
    <source>
        <dbReference type="ARBA" id="ARBA00022840"/>
    </source>
</evidence>
<reference evidence="14 15" key="1">
    <citation type="submission" date="2018-06" db="EMBL/GenBank/DDBJ databases">
        <authorList>
            <consortium name="Pathogen Informatics"/>
            <person name="Doyle S."/>
        </authorList>
    </citation>
    <scope>NUCLEOTIDE SEQUENCE [LARGE SCALE GENOMIC DNA]</scope>
    <source>
        <strain evidence="14 15">NCTC10392</strain>
    </source>
</reference>
<keyword evidence="7" id="KW-0547">Nucleotide-binding</keyword>
<evidence type="ECO:0000256" key="2">
    <source>
        <dbReference type="ARBA" id="ARBA00004141"/>
    </source>
</evidence>
<keyword evidence="8 14" id="KW-0418">Kinase</keyword>
<keyword evidence="11" id="KW-0902">Two-component regulatory system</keyword>
<dbReference type="KEGG" id="pfn:HZ99_27745"/>
<dbReference type="SUPFAM" id="SSF47384">
    <property type="entry name" value="Homodimeric domain of signal transducing histidine kinase"/>
    <property type="match status" value="1"/>
</dbReference>
<dbReference type="InterPro" id="IPR003594">
    <property type="entry name" value="HATPase_dom"/>
</dbReference>
<dbReference type="RefSeq" id="WP_038447660.1">
    <property type="nucleotide sequence ID" value="NZ_CP008896.1"/>
</dbReference>
<keyword evidence="5 14" id="KW-0808">Transferase</keyword>
<dbReference type="EC" id="2.7.13.3" evidence="3"/>
<feature type="domain" description="Histidine kinase" evidence="13">
    <location>
        <begin position="232"/>
        <end position="440"/>
    </location>
</feature>
<dbReference type="CDD" id="cd00082">
    <property type="entry name" value="HisKA"/>
    <property type="match status" value="1"/>
</dbReference>
<proteinExistence type="predicted"/>
<dbReference type="Pfam" id="PF02518">
    <property type="entry name" value="HATPase_c"/>
    <property type="match status" value="1"/>
</dbReference>
<dbReference type="SUPFAM" id="SSF55874">
    <property type="entry name" value="ATPase domain of HSP90 chaperone/DNA topoisomerase II/histidine kinase"/>
    <property type="match status" value="1"/>
</dbReference>
<dbReference type="PROSITE" id="PS50109">
    <property type="entry name" value="HIS_KIN"/>
    <property type="match status" value="1"/>
</dbReference>
<dbReference type="Gene3D" id="1.10.287.130">
    <property type="match status" value="1"/>
</dbReference>
<gene>
    <name evidence="14" type="primary">qseC_2</name>
    <name evidence="14" type="ORF">NCTC10392_02196</name>
</gene>
<keyword evidence="12" id="KW-0472">Membrane</keyword>
<keyword evidence="10 12" id="KW-1133">Transmembrane helix</keyword>
<name>A0A379IBZ1_PSEFL</name>
<dbReference type="InterPro" id="IPR050428">
    <property type="entry name" value="TCS_sensor_his_kinase"/>
</dbReference>
<evidence type="ECO:0000256" key="1">
    <source>
        <dbReference type="ARBA" id="ARBA00000085"/>
    </source>
</evidence>
<dbReference type="GO" id="GO:0000155">
    <property type="term" value="F:phosphorelay sensor kinase activity"/>
    <property type="evidence" value="ECO:0007669"/>
    <property type="project" value="InterPro"/>
</dbReference>
<dbReference type="OrthoDB" id="9809766at2"/>
<accession>A0A379IBZ1</accession>
<dbReference type="GO" id="GO:0005524">
    <property type="term" value="F:ATP binding"/>
    <property type="evidence" value="ECO:0007669"/>
    <property type="project" value="UniProtKB-KW"/>
</dbReference>
<sequence>MTSLRLRLTFKLGAAFVLIWVLAAAWMLNDLRNQMMFSLDQRLVASARMVAGLMEQMPGLASVGEGKRFGAEQLNVPGGMACQVSSLRGEVLARSHTTPDQGLESRQSGFRDQVIDGAAWRSFTLARGDLFITTADRQVEREALNMSILLAASVPVGVALLGCLCLLWLGIGQSLVPLNRMRDALMRRSADSLEPLQIHPLPSELKPLLDTQNQLLQRIAKTIERERRLTGDAAHELRSPLTAIKTHLQVARMTDGAARDQSLAHAEEGADRLHRTLEQLLLLARVEGSLSFDDGLQSSAEQVAQLAIQDANAGDNRRIDLILEDKLSQNPVEMPVGLAVAALRNLLDNALRHTPADTRVELNVFTQGNHVVFRVRDHGAPISSEDLQHLTQRFWRNGNSGGCGLGLAIVQAIVQRCSCSLVFDSQPDGLRVDLGMPLRR</sequence>
<feature type="transmembrane region" description="Helical" evidence="12">
    <location>
        <begin position="12"/>
        <end position="29"/>
    </location>
</feature>
<keyword evidence="9" id="KW-0067">ATP-binding</keyword>
<evidence type="ECO:0000256" key="6">
    <source>
        <dbReference type="ARBA" id="ARBA00022692"/>
    </source>
</evidence>
<evidence type="ECO:0000256" key="7">
    <source>
        <dbReference type="ARBA" id="ARBA00022741"/>
    </source>
</evidence>
<dbReference type="Proteomes" id="UP000255125">
    <property type="component" value="Unassembled WGS sequence"/>
</dbReference>
<dbReference type="Pfam" id="PF00512">
    <property type="entry name" value="HisKA"/>
    <property type="match status" value="1"/>
</dbReference>
<dbReference type="InterPro" id="IPR003661">
    <property type="entry name" value="HisK_dim/P_dom"/>
</dbReference>
<dbReference type="PANTHER" id="PTHR45436">
    <property type="entry name" value="SENSOR HISTIDINE KINASE YKOH"/>
    <property type="match status" value="1"/>
</dbReference>
<dbReference type="GO" id="GO:0005886">
    <property type="term" value="C:plasma membrane"/>
    <property type="evidence" value="ECO:0007669"/>
    <property type="project" value="TreeGrafter"/>
</dbReference>
<evidence type="ECO:0000256" key="10">
    <source>
        <dbReference type="ARBA" id="ARBA00022989"/>
    </source>
</evidence>
<dbReference type="InterPro" id="IPR013727">
    <property type="entry name" value="2CSK_N"/>
</dbReference>
<evidence type="ECO:0000256" key="3">
    <source>
        <dbReference type="ARBA" id="ARBA00012438"/>
    </source>
</evidence>
<dbReference type="InterPro" id="IPR036097">
    <property type="entry name" value="HisK_dim/P_sf"/>
</dbReference>
<evidence type="ECO:0000256" key="8">
    <source>
        <dbReference type="ARBA" id="ARBA00022777"/>
    </source>
</evidence>